<keyword evidence="3" id="KW-0812">Transmembrane</keyword>
<dbReference type="SUPFAM" id="SSF63817">
    <property type="entry name" value="Sortase"/>
    <property type="match status" value="1"/>
</dbReference>
<dbReference type="NCBIfam" id="NF033746">
    <property type="entry name" value="class_D_sortase"/>
    <property type="match status" value="1"/>
</dbReference>
<keyword evidence="3" id="KW-0472">Membrane</keyword>
<dbReference type="InterPro" id="IPR005754">
    <property type="entry name" value="Sortase"/>
</dbReference>
<dbReference type="InterPro" id="IPR041999">
    <property type="entry name" value="Sortase_D_1"/>
</dbReference>
<dbReference type="GO" id="GO:0016787">
    <property type="term" value="F:hydrolase activity"/>
    <property type="evidence" value="ECO:0007669"/>
    <property type="project" value="UniProtKB-KW"/>
</dbReference>
<protein>
    <submittedName>
        <fullName evidence="4">Sortase A</fullName>
    </submittedName>
</protein>
<keyword evidence="3" id="KW-1133">Transmembrane helix</keyword>
<dbReference type="AlphaFoldDB" id="A0AA45WRM4"/>
<evidence type="ECO:0000256" key="1">
    <source>
        <dbReference type="ARBA" id="ARBA00022801"/>
    </source>
</evidence>
<accession>A0AA45WRM4</accession>
<feature type="transmembrane region" description="Helical" evidence="3">
    <location>
        <begin position="7"/>
        <end position="25"/>
    </location>
</feature>
<dbReference type="NCBIfam" id="TIGR01076">
    <property type="entry name" value="sortase_fam"/>
    <property type="match status" value="1"/>
</dbReference>
<evidence type="ECO:0000256" key="3">
    <source>
        <dbReference type="SAM" id="Phobius"/>
    </source>
</evidence>
<proteinExistence type="predicted"/>
<dbReference type="RefSeq" id="WP_102993537.1">
    <property type="nucleotide sequence ID" value="NZ_FXTU01000008.1"/>
</dbReference>
<sequence length="209" mass="22963">MAKKAAWLLMIAGALILGYNAFHWWNEISIAVVDPKLAMSISDDWNETAKAPALPQGKKDDSAQVANGVKVGELVIPKMGAILPIVQGTDDESLKKGVGLYEGYGTVNPGETGHVVLSGHRDTVFRGLGDLKAGDKLYIRYNGNIFTYQFRKHWITHADDRTVIVPIPRPVLTLTTCYPFDYIGDAPDRYIIRAELIEIKPDKANPSSA</sequence>
<dbReference type="EMBL" id="FXTU01000008">
    <property type="protein sequence ID" value="SMP31525.1"/>
    <property type="molecule type" value="Genomic_DNA"/>
</dbReference>
<dbReference type="Proteomes" id="UP001157946">
    <property type="component" value="Unassembled WGS sequence"/>
</dbReference>
<dbReference type="CDD" id="cd05828">
    <property type="entry name" value="Sortase_D_1"/>
    <property type="match status" value="1"/>
</dbReference>
<comment type="caution">
    <text evidence="4">The sequence shown here is derived from an EMBL/GenBank/DDBJ whole genome shotgun (WGS) entry which is preliminary data.</text>
</comment>
<dbReference type="Gene3D" id="2.40.260.10">
    <property type="entry name" value="Sortase"/>
    <property type="match status" value="1"/>
</dbReference>
<dbReference type="Pfam" id="PF04203">
    <property type="entry name" value="Sortase"/>
    <property type="match status" value="1"/>
</dbReference>
<feature type="active site" description="Acyl-thioester intermediate" evidence="2">
    <location>
        <position position="177"/>
    </location>
</feature>
<dbReference type="InterPro" id="IPR053525">
    <property type="entry name" value="Sortase_D"/>
</dbReference>
<evidence type="ECO:0000256" key="2">
    <source>
        <dbReference type="PIRSR" id="PIRSR605754-1"/>
    </source>
</evidence>
<dbReference type="InterPro" id="IPR023365">
    <property type="entry name" value="Sortase_dom-sf"/>
</dbReference>
<keyword evidence="1" id="KW-0378">Hydrolase</keyword>
<evidence type="ECO:0000313" key="4">
    <source>
        <dbReference type="EMBL" id="SMP31525.1"/>
    </source>
</evidence>
<evidence type="ECO:0000313" key="5">
    <source>
        <dbReference type="Proteomes" id="UP001157946"/>
    </source>
</evidence>
<reference evidence="4" key="1">
    <citation type="submission" date="2017-05" db="EMBL/GenBank/DDBJ databases">
        <authorList>
            <person name="Varghese N."/>
            <person name="Submissions S."/>
        </authorList>
    </citation>
    <scope>NUCLEOTIDE SEQUENCE</scope>
    <source>
        <strain evidence="4">DSM 45262</strain>
    </source>
</reference>
<name>A0AA45WRM4_9BACL</name>
<gene>
    <name evidence="4" type="ORF">SAMN06265361_10819</name>
</gene>
<feature type="active site" description="Proton donor/acceptor" evidence="2">
    <location>
        <position position="120"/>
    </location>
</feature>
<keyword evidence="5" id="KW-1185">Reference proteome</keyword>
<organism evidence="4 5">
    <name type="scientific">Laceyella tengchongensis</name>
    <dbReference type="NCBI Taxonomy" id="574699"/>
    <lineage>
        <taxon>Bacteria</taxon>
        <taxon>Bacillati</taxon>
        <taxon>Bacillota</taxon>
        <taxon>Bacilli</taxon>
        <taxon>Bacillales</taxon>
        <taxon>Thermoactinomycetaceae</taxon>
        <taxon>Laceyella</taxon>
    </lineage>
</organism>